<dbReference type="GO" id="GO:0016788">
    <property type="term" value="F:hydrolase activity, acting on ester bonds"/>
    <property type="evidence" value="ECO:0007669"/>
    <property type="project" value="InterPro"/>
</dbReference>
<dbReference type="Gene3D" id="3.40.720.10">
    <property type="entry name" value="Alkaline Phosphatase, subunit A"/>
    <property type="match status" value="1"/>
</dbReference>
<evidence type="ECO:0000313" key="4">
    <source>
        <dbReference type="Proteomes" id="UP000294829"/>
    </source>
</evidence>
<dbReference type="RefSeq" id="WP_133325957.1">
    <property type="nucleotide sequence ID" value="NZ_SMYL01000002.1"/>
</dbReference>
<dbReference type="PANTHER" id="PTHR31956">
    <property type="entry name" value="NON-SPECIFIC PHOSPHOLIPASE C4-RELATED"/>
    <property type="match status" value="1"/>
</dbReference>
<name>A0A4R5W2Y7_9BURK</name>
<accession>A0A4R5W2Y7</accession>
<dbReference type="Proteomes" id="UP000294829">
    <property type="component" value="Unassembled WGS sequence"/>
</dbReference>
<dbReference type="PANTHER" id="PTHR31956:SF8">
    <property type="entry name" value="ACID PHOSPHATASE PHOA (AFU_ORTHOLOGUE AFUA_1G03570)"/>
    <property type="match status" value="1"/>
</dbReference>
<keyword evidence="1" id="KW-0378">Hydrolase</keyword>
<feature type="chain" id="PRO_5020906128" evidence="2">
    <location>
        <begin position="24"/>
        <end position="491"/>
    </location>
</feature>
<dbReference type="EMBL" id="SMYL01000002">
    <property type="protein sequence ID" value="TDK67073.1"/>
    <property type="molecule type" value="Genomic_DNA"/>
</dbReference>
<sequence>MKHKDKCTYALAGLLSAAALFLAGCSGSGTTSGAIPAPIVVPPLGVPTTSASQIKHVFVIMLENHGYNDTFGSSTQNPYMQKTLVPKGALLSEYFGTGHVSLDNYISLISGQAATQDTINDCVPGGLGKLFAGAKQQFLDVQQTGTTPDGQVIATGGCVYPATVKTLPDQLAAAGLTWKGYMEDMGNDPTREPAGSCGHPVSAPVGSTTVVYDPSSSGTAPSAAVPYGDAYATRHNPFAYFHSLDAQCNVVGLPTYIPTATTSPAVAATTPGPTSQLGQDLSSYATTPNLVFITPNLCNDGHDGNGTGTSPCANGQPGGLASPDAFLKYWIPIIQASPAYQKDGMIVITFDEGESTSSFTFNASNLITGLTVTYPGALCCNQQPGPNITASRPTSYSVALPQAYASAFGLPTAAVAPTGVNLTFGFSNYGGDKVGALILSPFVKAGSISTTQYNHYSMLRSLEQIFGLPAYLGYANDSNLSRIGDDSAIFN</sequence>
<protein>
    <submittedName>
        <fullName evidence="3">Phosphoesterase</fullName>
    </submittedName>
</protein>
<dbReference type="InterPro" id="IPR017850">
    <property type="entry name" value="Alkaline_phosphatase_core_sf"/>
</dbReference>
<dbReference type="InterPro" id="IPR007312">
    <property type="entry name" value="Phosphoesterase"/>
</dbReference>
<dbReference type="GO" id="GO:0009395">
    <property type="term" value="P:phospholipid catabolic process"/>
    <property type="evidence" value="ECO:0007669"/>
    <property type="project" value="TreeGrafter"/>
</dbReference>
<keyword evidence="4" id="KW-1185">Reference proteome</keyword>
<reference evidence="3 4" key="1">
    <citation type="submission" date="2019-03" db="EMBL/GenBank/DDBJ databases">
        <title>Sapientia aquatica gen. nov., sp. nov., isolated from a crater lake.</title>
        <authorList>
            <person name="Felfoldi T."/>
            <person name="Szabo A."/>
            <person name="Toth E."/>
            <person name="Schumann P."/>
            <person name="Keki Z."/>
            <person name="Marialigeti K."/>
            <person name="Mathe I."/>
        </authorList>
    </citation>
    <scope>NUCLEOTIDE SEQUENCE [LARGE SCALE GENOMIC DNA]</scope>
    <source>
        <strain evidence="3 4">SA-152</strain>
    </source>
</reference>
<evidence type="ECO:0000256" key="1">
    <source>
        <dbReference type="ARBA" id="ARBA00022801"/>
    </source>
</evidence>
<comment type="caution">
    <text evidence="3">The sequence shown here is derived from an EMBL/GenBank/DDBJ whole genome shotgun (WGS) entry which is preliminary data.</text>
</comment>
<evidence type="ECO:0000256" key="2">
    <source>
        <dbReference type="SAM" id="SignalP"/>
    </source>
</evidence>
<dbReference type="Pfam" id="PF04185">
    <property type="entry name" value="Phosphoesterase"/>
    <property type="match status" value="1"/>
</dbReference>
<dbReference type="PROSITE" id="PS51257">
    <property type="entry name" value="PROKAR_LIPOPROTEIN"/>
    <property type="match status" value="1"/>
</dbReference>
<organism evidence="3 4">
    <name type="scientific">Sapientia aquatica</name>
    <dbReference type="NCBI Taxonomy" id="1549640"/>
    <lineage>
        <taxon>Bacteria</taxon>
        <taxon>Pseudomonadati</taxon>
        <taxon>Pseudomonadota</taxon>
        <taxon>Betaproteobacteria</taxon>
        <taxon>Burkholderiales</taxon>
        <taxon>Oxalobacteraceae</taxon>
        <taxon>Sapientia</taxon>
    </lineage>
</organism>
<gene>
    <name evidence="3" type="ORF">E2I14_04695</name>
</gene>
<evidence type="ECO:0000313" key="3">
    <source>
        <dbReference type="EMBL" id="TDK67073.1"/>
    </source>
</evidence>
<proteinExistence type="predicted"/>
<dbReference type="OrthoDB" id="9770871at2"/>
<dbReference type="AlphaFoldDB" id="A0A4R5W2Y7"/>
<keyword evidence="2" id="KW-0732">Signal</keyword>
<feature type="signal peptide" evidence="2">
    <location>
        <begin position="1"/>
        <end position="23"/>
    </location>
</feature>